<evidence type="ECO:0000313" key="2">
    <source>
        <dbReference type="Proteomes" id="UP000789739"/>
    </source>
</evidence>
<proteinExistence type="predicted"/>
<protein>
    <submittedName>
        <fullName evidence="1">5850_t:CDS:1</fullName>
    </submittedName>
</protein>
<keyword evidence="2" id="KW-1185">Reference proteome</keyword>
<dbReference type="OrthoDB" id="10582798at2759"/>
<evidence type="ECO:0000313" key="1">
    <source>
        <dbReference type="EMBL" id="CAG8637880.1"/>
    </source>
</evidence>
<reference evidence="1" key="1">
    <citation type="submission" date="2021-06" db="EMBL/GenBank/DDBJ databases">
        <authorList>
            <person name="Kallberg Y."/>
            <person name="Tangrot J."/>
            <person name="Rosling A."/>
        </authorList>
    </citation>
    <scope>NUCLEOTIDE SEQUENCE</scope>
    <source>
        <strain evidence="1">BR232B</strain>
    </source>
</reference>
<dbReference type="AlphaFoldDB" id="A0A9N9GVR2"/>
<dbReference type="EMBL" id="CAJVPI010002192">
    <property type="protein sequence ID" value="CAG8637880.1"/>
    <property type="molecule type" value="Genomic_DNA"/>
</dbReference>
<dbReference type="Proteomes" id="UP000789739">
    <property type="component" value="Unassembled WGS sequence"/>
</dbReference>
<accession>A0A9N9GVR2</accession>
<comment type="caution">
    <text evidence="1">The sequence shown here is derived from an EMBL/GenBank/DDBJ whole genome shotgun (WGS) entry which is preliminary data.</text>
</comment>
<organism evidence="1 2">
    <name type="scientific">Paraglomus brasilianum</name>
    <dbReference type="NCBI Taxonomy" id="144538"/>
    <lineage>
        <taxon>Eukaryota</taxon>
        <taxon>Fungi</taxon>
        <taxon>Fungi incertae sedis</taxon>
        <taxon>Mucoromycota</taxon>
        <taxon>Glomeromycotina</taxon>
        <taxon>Glomeromycetes</taxon>
        <taxon>Paraglomerales</taxon>
        <taxon>Paraglomeraceae</taxon>
        <taxon>Paraglomus</taxon>
    </lineage>
</organism>
<sequence length="99" mass="11254">MVLNLYKIINKTDGDYVILSNDENSDDNYSDRSLVVEGRWNAILRKQRVNGSKDFYLTVSKSQAVFTCNGSFADADYIVYVKMISMIESGPDRDAKIDK</sequence>
<name>A0A9N9GVR2_9GLOM</name>
<gene>
    <name evidence="1" type="ORF">PBRASI_LOCUS9608</name>
</gene>